<feature type="region of interest" description="Disordered" evidence="1">
    <location>
        <begin position="203"/>
        <end position="247"/>
    </location>
</feature>
<dbReference type="AlphaFoldDB" id="A0AAE1BV37"/>
<feature type="transmembrane region" description="Helical" evidence="2">
    <location>
        <begin position="6"/>
        <end position="30"/>
    </location>
</feature>
<organism evidence="3 4">
    <name type="scientific">Petrolisthes cinctipes</name>
    <name type="common">Flat porcelain crab</name>
    <dbReference type="NCBI Taxonomy" id="88211"/>
    <lineage>
        <taxon>Eukaryota</taxon>
        <taxon>Metazoa</taxon>
        <taxon>Ecdysozoa</taxon>
        <taxon>Arthropoda</taxon>
        <taxon>Crustacea</taxon>
        <taxon>Multicrustacea</taxon>
        <taxon>Malacostraca</taxon>
        <taxon>Eumalacostraca</taxon>
        <taxon>Eucarida</taxon>
        <taxon>Decapoda</taxon>
        <taxon>Pleocyemata</taxon>
        <taxon>Anomura</taxon>
        <taxon>Galatheoidea</taxon>
        <taxon>Porcellanidae</taxon>
        <taxon>Petrolisthes</taxon>
    </lineage>
</organism>
<keyword evidence="2" id="KW-1133">Transmembrane helix</keyword>
<evidence type="ECO:0000256" key="1">
    <source>
        <dbReference type="SAM" id="MobiDB-lite"/>
    </source>
</evidence>
<evidence type="ECO:0000256" key="2">
    <source>
        <dbReference type="SAM" id="Phobius"/>
    </source>
</evidence>
<feature type="region of interest" description="Disordered" evidence="1">
    <location>
        <begin position="379"/>
        <end position="461"/>
    </location>
</feature>
<keyword evidence="2" id="KW-0812">Transmembrane</keyword>
<evidence type="ECO:0000313" key="4">
    <source>
        <dbReference type="Proteomes" id="UP001286313"/>
    </source>
</evidence>
<keyword evidence="4" id="KW-1185">Reference proteome</keyword>
<comment type="caution">
    <text evidence="3">The sequence shown here is derived from an EMBL/GenBank/DDBJ whole genome shotgun (WGS) entry which is preliminary data.</text>
</comment>
<dbReference type="Proteomes" id="UP001286313">
    <property type="component" value="Unassembled WGS sequence"/>
</dbReference>
<keyword evidence="2" id="KW-0472">Membrane</keyword>
<sequence>MELYPSLAIIMGVVGGILVVFVVIVVVMVVRRPRRENLQARLHQDDSSMHILKKDDSHSGRLDVDEKDPDVIPETRVASRRQEAGAGGTGEEVNGCELSELHVTTPAPPRPHDTLCPLHLGSRADLLERRGVADVSTIYDEMVATSPDPASVPPITSTHPQETANNGNNALANAYESTHATQAHVEPVHAHVESQQHAHAPQYIHQHAHHHHPHPHLPHHPPPPPQHHQDYPASPPPPMTPTSILPDMHHSVSYHHLPTSPLTVPPPPDMRVVMPMRGGGGGGGIVDPAAMLIKPNIPNQQQQQQQQHPYMTTTLPSDSIISSIPSSIPATVMYTHAHVMPPPVSHTMTLPHPRSSHARGHVAHAATLQRRSSLYMDPMTTPIVPPIAPPPAYDTPPASASPLAAPPPPQPPTPTRHEGGDAEGGGRPSASNPTTTAAATTPPIPLPMYHPQTHPPPSPHLPIVIAWRARCE</sequence>
<proteinExistence type="predicted"/>
<dbReference type="EMBL" id="JAWQEG010006209">
    <property type="protein sequence ID" value="KAK3855460.1"/>
    <property type="molecule type" value="Genomic_DNA"/>
</dbReference>
<reference evidence="3" key="1">
    <citation type="submission" date="2023-10" db="EMBL/GenBank/DDBJ databases">
        <title>Genome assemblies of two species of porcelain crab, Petrolisthes cinctipes and Petrolisthes manimaculis (Anomura: Porcellanidae).</title>
        <authorList>
            <person name="Angst P."/>
        </authorList>
    </citation>
    <scope>NUCLEOTIDE SEQUENCE</scope>
    <source>
        <strain evidence="3">PB745_01</strain>
        <tissue evidence="3">Gill</tissue>
    </source>
</reference>
<evidence type="ECO:0000313" key="3">
    <source>
        <dbReference type="EMBL" id="KAK3855460.1"/>
    </source>
</evidence>
<feature type="region of interest" description="Disordered" evidence="1">
    <location>
        <begin position="49"/>
        <end position="68"/>
    </location>
</feature>
<accession>A0AAE1BV37</accession>
<name>A0AAE1BV37_PETCI</name>
<feature type="compositionally biased region" description="Pro residues" evidence="1">
    <location>
        <begin position="383"/>
        <end position="394"/>
    </location>
</feature>
<feature type="compositionally biased region" description="Basic and acidic residues" evidence="1">
    <location>
        <begin position="49"/>
        <end position="64"/>
    </location>
</feature>
<feature type="compositionally biased region" description="Basic residues" evidence="1">
    <location>
        <begin position="206"/>
        <end position="219"/>
    </location>
</feature>
<gene>
    <name evidence="3" type="ORF">Pcinc_038143</name>
</gene>
<feature type="compositionally biased region" description="Pro residues" evidence="1">
    <location>
        <begin position="404"/>
        <end position="414"/>
    </location>
</feature>
<protein>
    <submittedName>
        <fullName evidence="3">Uncharacterized protein</fullName>
    </submittedName>
</protein>
<feature type="compositionally biased region" description="Pro residues" evidence="1">
    <location>
        <begin position="442"/>
        <end position="460"/>
    </location>
</feature>